<keyword evidence="8" id="KW-0472">Membrane</keyword>
<gene>
    <name evidence="13" type="ORF">SAMN05443575_1873</name>
</gene>
<dbReference type="GO" id="GO:0003774">
    <property type="term" value="F:cytoskeletal motor activity"/>
    <property type="evidence" value="ECO:0007669"/>
    <property type="project" value="InterPro"/>
</dbReference>
<feature type="domain" description="Flagellar motor switch protein FliG N-terminal" evidence="12">
    <location>
        <begin position="24"/>
        <end position="122"/>
    </location>
</feature>
<evidence type="ECO:0000256" key="5">
    <source>
        <dbReference type="ARBA" id="ARBA00022475"/>
    </source>
</evidence>
<dbReference type="InterPro" id="IPR028263">
    <property type="entry name" value="FliG_N"/>
</dbReference>
<dbReference type="Proteomes" id="UP000186132">
    <property type="component" value="Unassembled WGS sequence"/>
</dbReference>
<name>A0A1M5IF27_9ACTN</name>
<accession>A0A1M5IF27</accession>
<dbReference type="PANTHER" id="PTHR30534:SF0">
    <property type="entry name" value="FLAGELLAR MOTOR SWITCH PROTEIN FLIG"/>
    <property type="match status" value="1"/>
</dbReference>
<protein>
    <recommendedName>
        <fullName evidence="4">Flagellar motor switch protein FliG</fullName>
    </recommendedName>
</protein>
<organism evidence="13 14">
    <name type="scientific">Jatrophihabitans endophyticus</name>
    <dbReference type="NCBI Taxonomy" id="1206085"/>
    <lineage>
        <taxon>Bacteria</taxon>
        <taxon>Bacillati</taxon>
        <taxon>Actinomycetota</taxon>
        <taxon>Actinomycetes</taxon>
        <taxon>Jatrophihabitantales</taxon>
        <taxon>Jatrophihabitantaceae</taxon>
        <taxon>Jatrophihabitans</taxon>
    </lineage>
</organism>
<dbReference type="Gene3D" id="1.10.220.30">
    <property type="match status" value="3"/>
</dbReference>
<keyword evidence="6" id="KW-0145">Chemotaxis</keyword>
<dbReference type="Pfam" id="PF14842">
    <property type="entry name" value="FliG_N"/>
    <property type="match status" value="1"/>
</dbReference>
<reference evidence="13 14" key="1">
    <citation type="submission" date="2016-11" db="EMBL/GenBank/DDBJ databases">
        <authorList>
            <person name="Jaros S."/>
            <person name="Januszkiewicz K."/>
            <person name="Wedrychowicz H."/>
        </authorList>
    </citation>
    <scope>NUCLEOTIDE SEQUENCE [LARGE SCALE GENOMIC DNA]</scope>
    <source>
        <strain evidence="13 14">DSM 45627</strain>
    </source>
</reference>
<dbReference type="GO" id="GO:0071973">
    <property type="term" value="P:bacterial-type flagellum-dependent cell motility"/>
    <property type="evidence" value="ECO:0007669"/>
    <property type="project" value="InterPro"/>
</dbReference>
<dbReference type="InterPro" id="IPR032779">
    <property type="entry name" value="FliG_M"/>
</dbReference>
<keyword evidence="13" id="KW-0966">Cell projection</keyword>
<evidence type="ECO:0000256" key="1">
    <source>
        <dbReference type="ARBA" id="ARBA00004117"/>
    </source>
</evidence>
<keyword evidence="9" id="KW-0975">Bacterial flagellum</keyword>
<dbReference type="InterPro" id="IPR011002">
    <property type="entry name" value="FliG_a-hlx"/>
</dbReference>
<keyword evidence="5" id="KW-1003">Cell membrane</keyword>
<evidence type="ECO:0000313" key="13">
    <source>
        <dbReference type="EMBL" id="SHG26948.1"/>
    </source>
</evidence>
<dbReference type="STRING" id="1206085.SAMN05443575_1873"/>
<dbReference type="NCBIfam" id="TIGR00207">
    <property type="entry name" value="fliG"/>
    <property type="match status" value="1"/>
</dbReference>
<dbReference type="SUPFAM" id="SSF48029">
    <property type="entry name" value="FliG"/>
    <property type="match status" value="2"/>
</dbReference>
<keyword evidence="13" id="KW-0969">Cilium</keyword>
<proteinExistence type="inferred from homology"/>
<evidence type="ECO:0000259" key="10">
    <source>
        <dbReference type="Pfam" id="PF01706"/>
    </source>
</evidence>
<dbReference type="InterPro" id="IPR023087">
    <property type="entry name" value="Flg_Motor_Flig_C"/>
</dbReference>
<evidence type="ECO:0000259" key="11">
    <source>
        <dbReference type="Pfam" id="PF14841"/>
    </source>
</evidence>
<feature type="domain" description="Flagellar motor switch protein FliG middle" evidence="11">
    <location>
        <begin position="136"/>
        <end position="207"/>
    </location>
</feature>
<comment type="similarity">
    <text evidence="3">Belongs to the FliG family.</text>
</comment>
<dbReference type="PIRSF" id="PIRSF003161">
    <property type="entry name" value="FliG"/>
    <property type="match status" value="1"/>
</dbReference>
<dbReference type="PANTHER" id="PTHR30534">
    <property type="entry name" value="FLAGELLAR MOTOR SWITCH PROTEIN FLIG"/>
    <property type="match status" value="1"/>
</dbReference>
<evidence type="ECO:0000256" key="8">
    <source>
        <dbReference type="ARBA" id="ARBA00023136"/>
    </source>
</evidence>
<dbReference type="InterPro" id="IPR000090">
    <property type="entry name" value="Flg_Motor_Flig"/>
</dbReference>
<dbReference type="PRINTS" id="PR00954">
    <property type="entry name" value="FLGMOTORFLIG"/>
</dbReference>
<dbReference type="EMBL" id="FQVU01000002">
    <property type="protein sequence ID" value="SHG26948.1"/>
    <property type="molecule type" value="Genomic_DNA"/>
</dbReference>
<dbReference type="OrthoDB" id="9780302at2"/>
<keyword evidence="7" id="KW-0283">Flagellar rotation</keyword>
<evidence type="ECO:0000256" key="4">
    <source>
        <dbReference type="ARBA" id="ARBA00021870"/>
    </source>
</evidence>
<dbReference type="Pfam" id="PF14841">
    <property type="entry name" value="FliG_M"/>
    <property type="match status" value="1"/>
</dbReference>
<evidence type="ECO:0000256" key="3">
    <source>
        <dbReference type="ARBA" id="ARBA00010299"/>
    </source>
</evidence>
<dbReference type="RefSeq" id="WP_084180878.1">
    <property type="nucleotide sequence ID" value="NZ_FQVU01000002.1"/>
</dbReference>
<dbReference type="GO" id="GO:0009425">
    <property type="term" value="C:bacterial-type flagellum basal body"/>
    <property type="evidence" value="ECO:0007669"/>
    <property type="project" value="UniProtKB-SubCell"/>
</dbReference>
<dbReference type="AlphaFoldDB" id="A0A1M5IF27"/>
<evidence type="ECO:0000256" key="6">
    <source>
        <dbReference type="ARBA" id="ARBA00022500"/>
    </source>
</evidence>
<dbReference type="GO" id="GO:0006935">
    <property type="term" value="P:chemotaxis"/>
    <property type="evidence" value="ECO:0007669"/>
    <property type="project" value="UniProtKB-KW"/>
</dbReference>
<feature type="domain" description="Flagellar motor switch protein FliG C-terminal" evidence="10">
    <location>
        <begin position="239"/>
        <end position="344"/>
    </location>
</feature>
<evidence type="ECO:0000256" key="9">
    <source>
        <dbReference type="ARBA" id="ARBA00023143"/>
    </source>
</evidence>
<sequence length="355" mass="38459">MTVLAFPGNATAPTTEVEALPVGLNPRQKAAVLVLQLGREESARVLAELTEAELEALSIEIARLGTVAPGIAASVLDEFAYLLDDIKGGQARGGMDAAMNMLTASVGVERAMAIVDRVSHNFVEMPFTFLQKLDHRQIVSFLADEHPQTIALVLAHLPATIAAPILAGLNRDLQASVAHRIAVMDRTSPELIRQVEQSLERRLSSMGVRSDLSTVGGLRPLVDIINRADRATERMIIDGLEELDSGLAERVRSQMFMFEDIVGLEDRAIQLVVRQVPVNELAIALKGVSDTVRAKVMQNMSERSAQGLTEELDVLGPTRVHVVEEAQAAVVRVIRQLEESGEITVGRGEEDAFVA</sequence>
<evidence type="ECO:0000256" key="2">
    <source>
        <dbReference type="ARBA" id="ARBA00004413"/>
    </source>
</evidence>
<keyword evidence="13" id="KW-0282">Flagellum</keyword>
<evidence type="ECO:0000259" key="12">
    <source>
        <dbReference type="Pfam" id="PF14842"/>
    </source>
</evidence>
<evidence type="ECO:0000313" key="14">
    <source>
        <dbReference type="Proteomes" id="UP000186132"/>
    </source>
</evidence>
<dbReference type="Pfam" id="PF01706">
    <property type="entry name" value="FliG_C"/>
    <property type="match status" value="1"/>
</dbReference>
<evidence type="ECO:0000256" key="7">
    <source>
        <dbReference type="ARBA" id="ARBA00022779"/>
    </source>
</evidence>
<keyword evidence="14" id="KW-1185">Reference proteome</keyword>
<dbReference type="GO" id="GO:0005886">
    <property type="term" value="C:plasma membrane"/>
    <property type="evidence" value="ECO:0007669"/>
    <property type="project" value="UniProtKB-SubCell"/>
</dbReference>
<comment type="subcellular location">
    <subcellularLocation>
        <location evidence="1">Bacterial flagellum basal body</location>
    </subcellularLocation>
    <subcellularLocation>
        <location evidence="2">Cell membrane</location>
        <topology evidence="2">Peripheral membrane protein</topology>
        <orientation evidence="2">Cytoplasmic side</orientation>
    </subcellularLocation>
</comment>